<dbReference type="EMBL" id="CAJPDR010000382">
    <property type="protein sequence ID" value="CAF9934553.1"/>
    <property type="molecule type" value="Genomic_DNA"/>
</dbReference>
<keyword evidence="3" id="KW-1185">Reference proteome</keyword>
<evidence type="ECO:0000313" key="3">
    <source>
        <dbReference type="Proteomes" id="UP000664203"/>
    </source>
</evidence>
<dbReference type="OrthoDB" id="5425806at2759"/>
<reference evidence="2" key="1">
    <citation type="submission" date="2021-03" db="EMBL/GenBank/DDBJ databases">
        <authorList>
            <person name="Tagirdzhanova G."/>
        </authorList>
    </citation>
    <scope>NUCLEOTIDE SEQUENCE</scope>
</reference>
<comment type="caution">
    <text evidence="2">The sequence shown here is derived from an EMBL/GenBank/DDBJ whole genome shotgun (WGS) entry which is preliminary data.</text>
</comment>
<accession>A0A8H3IVS2</accession>
<evidence type="ECO:0000313" key="2">
    <source>
        <dbReference type="EMBL" id="CAF9934553.1"/>
    </source>
</evidence>
<sequence>MRSRSDLICPICPAENSHCQTSKQSKRVTLTTSRRLLTSTPEENRFNEKILIFLDDSDAGEEQRRRNPTTIPLGTSTEKNKGPVHETARGFEDVKKEPLTDDIMKKTIFLVTMHDSPIGPVPVPFIECGNFHAFFPTLIKERGVPDEDIRKVDNIRTIFTWTGGDFGGRICGIRRNKPGDWDYFCDNLRKAHERDADRFNGRCEVAIKLHINDRCKEHC</sequence>
<proteinExistence type="predicted"/>
<dbReference type="Proteomes" id="UP000664203">
    <property type="component" value="Unassembled WGS sequence"/>
</dbReference>
<protein>
    <submittedName>
        <fullName evidence="2">Uncharacterized protein</fullName>
    </submittedName>
</protein>
<name>A0A8H3IVS2_9LECA</name>
<dbReference type="AlphaFoldDB" id="A0A8H3IVS2"/>
<feature type="region of interest" description="Disordered" evidence="1">
    <location>
        <begin position="59"/>
        <end position="83"/>
    </location>
</feature>
<evidence type="ECO:0000256" key="1">
    <source>
        <dbReference type="SAM" id="MobiDB-lite"/>
    </source>
</evidence>
<feature type="compositionally biased region" description="Polar residues" evidence="1">
    <location>
        <begin position="68"/>
        <end position="77"/>
    </location>
</feature>
<gene>
    <name evidence="2" type="ORF">ALECFALPRED_006025</name>
</gene>
<organism evidence="2 3">
    <name type="scientific">Alectoria fallacina</name>
    <dbReference type="NCBI Taxonomy" id="1903189"/>
    <lineage>
        <taxon>Eukaryota</taxon>
        <taxon>Fungi</taxon>
        <taxon>Dikarya</taxon>
        <taxon>Ascomycota</taxon>
        <taxon>Pezizomycotina</taxon>
        <taxon>Lecanoromycetes</taxon>
        <taxon>OSLEUM clade</taxon>
        <taxon>Lecanoromycetidae</taxon>
        <taxon>Lecanorales</taxon>
        <taxon>Lecanorineae</taxon>
        <taxon>Parmeliaceae</taxon>
        <taxon>Alectoria</taxon>
    </lineage>
</organism>